<dbReference type="NCBIfam" id="TIGR00218">
    <property type="entry name" value="manA"/>
    <property type="match status" value="1"/>
</dbReference>
<comment type="cofactor">
    <cofactor evidence="8">
        <name>Zn(2+)</name>
        <dbReference type="ChEBI" id="CHEBI:29105"/>
    </cofactor>
    <text evidence="8">Binds 1 zinc ion per subunit.</text>
</comment>
<feature type="binding site" evidence="8">
    <location>
        <position position="110"/>
    </location>
    <ligand>
        <name>Zn(2+)</name>
        <dbReference type="ChEBI" id="CHEBI:29105"/>
    </ligand>
</feature>
<dbReference type="OrthoDB" id="9792649at2"/>
<dbReference type="InterPro" id="IPR046457">
    <property type="entry name" value="PMI_typeI_cat"/>
</dbReference>
<evidence type="ECO:0000256" key="3">
    <source>
        <dbReference type="ARBA" id="ARBA00011956"/>
    </source>
</evidence>
<dbReference type="EMBL" id="SGWX01000001">
    <property type="protein sequence ID" value="RZS59991.1"/>
    <property type="molecule type" value="Genomic_DNA"/>
</dbReference>
<keyword evidence="4 8" id="KW-0479">Metal-binding</keyword>
<dbReference type="SUPFAM" id="SSF51182">
    <property type="entry name" value="RmlC-like cupins"/>
    <property type="match status" value="1"/>
</dbReference>
<dbReference type="Gene3D" id="1.10.441.10">
    <property type="entry name" value="Phosphomannose Isomerase, domain 2"/>
    <property type="match status" value="1"/>
</dbReference>
<evidence type="ECO:0000256" key="2">
    <source>
        <dbReference type="ARBA" id="ARBA00010772"/>
    </source>
</evidence>
<evidence type="ECO:0000313" key="10">
    <source>
        <dbReference type="EMBL" id="RZS59991.1"/>
    </source>
</evidence>
<dbReference type="EC" id="5.3.1.8" evidence="3"/>
<dbReference type="CDD" id="cd07011">
    <property type="entry name" value="cupin_PMI_type_I_N"/>
    <property type="match status" value="1"/>
</dbReference>
<keyword evidence="6 10" id="KW-0413">Isomerase</keyword>
<dbReference type="AlphaFoldDB" id="A0A4Q7LZ20"/>
<accession>A0A4Q7LZ20</accession>
<dbReference type="PIRSF" id="PIRSF001480">
    <property type="entry name" value="Mannose-6-phosphate_isomerase"/>
    <property type="match status" value="1"/>
</dbReference>
<dbReference type="PANTHER" id="PTHR10309:SF0">
    <property type="entry name" value="MANNOSE-6-PHOSPHATE ISOMERASE"/>
    <property type="match status" value="1"/>
</dbReference>
<feature type="active site" evidence="7">
    <location>
        <position position="294"/>
    </location>
</feature>
<feature type="binding site" evidence="8">
    <location>
        <position position="108"/>
    </location>
    <ligand>
        <name>Zn(2+)</name>
        <dbReference type="ChEBI" id="CHEBI:29105"/>
    </ligand>
</feature>
<dbReference type="PANTHER" id="PTHR10309">
    <property type="entry name" value="MANNOSE-6-PHOSPHATE ISOMERASE"/>
    <property type="match status" value="1"/>
</dbReference>
<keyword evidence="11" id="KW-1185">Reference proteome</keyword>
<organism evidence="10 11">
    <name type="scientific">Xylanimonas ulmi</name>
    <dbReference type="NCBI Taxonomy" id="228973"/>
    <lineage>
        <taxon>Bacteria</taxon>
        <taxon>Bacillati</taxon>
        <taxon>Actinomycetota</taxon>
        <taxon>Actinomycetes</taxon>
        <taxon>Micrococcales</taxon>
        <taxon>Promicromonosporaceae</taxon>
        <taxon>Xylanimonas</taxon>
    </lineage>
</organism>
<dbReference type="Pfam" id="PF20511">
    <property type="entry name" value="PMI_typeI_cat"/>
    <property type="match status" value="1"/>
</dbReference>
<evidence type="ECO:0000256" key="8">
    <source>
        <dbReference type="PIRSR" id="PIRSR001480-2"/>
    </source>
</evidence>
<evidence type="ECO:0000256" key="1">
    <source>
        <dbReference type="ARBA" id="ARBA00000757"/>
    </source>
</evidence>
<sequence>MTTTNEPRGRSVYTLDNPIQHYDWGSGTQLHELLGDAPDGRPAAELWLGAHASAPSLARDRHGATEPLDALIRSDPERMLGKRVSDEYGPRLPYLLKVLAADRALSLQVHPKPHLARAGFNRENARGVPLDAPHRSFRDDQHKPELIVAVSQFEALAGFRNPRSITSLLDGLDGPLVDAVRDELARDRSARGLRAAFSRLLAARDDDACAAQLERTIASVRARAEAGSRFGRADATVLRLAQEHPGDPGAIASLMLNRVTLEPGEALFLAAGEIHAYLSGLGVEVMASSDNVLRAGLTTKHVDEAALFEAASFEPRPPLAPHLDLAGSRGQSVTFRPPVREFALTLIDVDESESVPLAPTGPRTVICLDGEVEVVDAGGRTKLGRGGSVFVAHDAGAASVEGSGLVACAWVP</sequence>
<dbReference type="InterPro" id="IPR014710">
    <property type="entry name" value="RmlC-like_jellyroll"/>
</dbReference>
<name>A0A4Q7LZ20_9MICO</name>
<dbReference type="GO" id="GO:0004476">
    <property type="term" value="F:mannose-6-phosphate isomerase activity"/>
    <property type="evidence" value="ECO:0007669"/>
    <property type="project" value="UniProtKB-EC"/>
</dbReference>
<dbReference type="InterPro" id="IPR016305">
    <property type="entry name" value="Mannose-6-P_Isomerase"/>
</dbReference>
<evidence type="ECO:0000256" key="4">
    <source>
        <dbReference type="ARBA" id="ARBA00022723"/>
    </source>
</evidence>
<reference evidence="10 11" key="1">
    <citation type="submission" date="2019-02" db="EMBL/GenBank/DDBJ databases">
        <title>Sequencing the genomes of 1000 actinobacteria strains.</title>
        <authorList>
            <person name="Klenk H.-P."/>
        </authorList>
    </citation>
    <scope>NUCLEOTIDE SEQUENCE [LARGE SCALE GENOMIC DNA]</scope>
    <source>
        <strain evidence="10 11">DSM 16932</strain>
    </source>
</reference>
<evidence type="ECO:0000256" key="7">
    <source>
        <dbReference type="PIRSR" id="PIRSR001480-1"/>
    </source>
</evidence>
<protein>
    <recommendedName>
        <fullName evidence="3">mannose-6-phosphate isomerase</fullName>
        <ecNumber evidence="3">5.3.1.8</ecNumber>
    </recommendedName>
</protein>
<dbReference type="GO" id="GO:0008270">
    <property type="term" value="F:zinc ion binding"/>
    <property type="evidence" value="ECO:0007669"/>
    <property type="project" value="InterPro"/>
</dbReference>
<dbReference type="Gene3D" id="2.60.120.10">
    <property type="entry name" value="Jelly Rolls"/>
    <property type="match status" value="2"/>
</dbReference>
<comment type="similarity">
    <text evidence="2">Belongs to the mannose-6-phosphate isomerase type 1 family.</text>
</comment>
<evidence type="ECO:0000256" key="5">
    <source>
        <dbReference type="ARBA" id="ARBA00022833"/>
    </source>
</evidence>
<evidence type="ECO:0000259" key="9">
    <source>
        <dbReference type="Pfam" id="PF20511"/>
    </source>
</evidence>
<dbReference type="PRINTS" id="PR00714">
    <property type="entry name" value="MAN6PISMRASE"/>
</dbReference>
<evidence type="ECO:0000256" key="6">
    <source>
        <dbReference type="ARBA" id="ARBA00023235"/>
    </source>
</evidence>
<proteinExistence type="inferred from homology"/>
<dbReference type="Proteomes" id="UP000293852">
    <property type="component" value="Unassembled WGS sequence"/>
</dbReference>
<keyword evidence="5 8" id="KW-0862">Zinc</keyword>
<comment type="caution">
    <text evidence="10">The sequence shown here is derived from an EMBL/GenBank/DDBJ whole genome shotgun (WGS) entry which is preliminary data.</text>
</comment>
<dbReference type="GO" id="GO:0009298">
    <property type="term" value="P:GDP-mannose biosynthetic process"/>
    <property type="evidence" value="ECO:0007669"/>
    <property type="project" value="InterPro"/>
</dbReference>
<dbReference type="RefSeq" id="WP_130411568.1">
    <property type="nucleotide sequence ID" value="NZ_SGWX01000001.1"/>
</dbReference>
<feature type="binding site" evidence="8">
    <location>
        <position position="275"/>
    </location>
    <ligand>
        <name>Zn(2+)</name>
        <dbReference type="ChEBI" id="CHEBI:29105"/>
    </ligand>
</feature>
<feature type="binding site" evidence="8">
    <location>
        <position position="145"/>
    </location>
    <ligand>
        <name>Zn(2+)</name>
        <dbReference type="ChEBI" id="CHEBI:29105"/>
    </ligand>
</feature>
<dbReference type="GO" id="GO:0005975">
    <property type="term" value="P:carbohydrate metabolic process"/>
    <property type="evidence" value="ECO:0007669"/>
    <property type="project" value="InterPro"/>
</dbReference>
<evidence type="ECO:0000313" key="11">
    <source>
        <dbReference type="Proteomes" id="UP000293852"/>
    </source>
</evidence>
<dbReference type="InterPro" id="IPR001250">
    <property type="entry name" value="Man6P_Isoase-1"/>
</dbReference>
<comment type="catalytic activity">
    <reaction evidence="1">
        <text>D-mannose 6-phosphate = D-fructose 6-phosphate</text>
        <dbReference type="Rhea" id="RHEA:12356"/>
        <dbReference type="ChEBI" id="CHEBI:58735"/>
        <dbReference type="ChEBI" id="CHEBI:61527"/>
        <dbReference type="EC" id="5.3.1.8"/>
    </reaction>
</comment>
<dbReference type="GO" id="GO:0005829">
    <property type="term" value="C:cytosol"/>
    <property type="evidence" value="ECO:0007669"/>
    <property type="project" value="TreeGrafter"/>
</dbReference>
<dbReference type="InterPro" id="IPR011051">
    <property type="entry name" value="RmlC_Cupin_sf"/>
</dbReference>
<gene>
    <name evidence="10" type="ORF">EV386_0231</name>
</gene>
<feature type="domain" description="Phosphomannose isomerase type I catalytic" evidence="9">
    <location>
        <begin position="13"/>
        <end position="160"/>
    </location>
</feature>